<organism evidence="2 3">
    <name type="scientific">Metschnikowia pulcherrima</name>
    <dbReference type="NCBI Taxonomy" id="27326"/>
    <lineage>
        <taxon>Eukaryota</taxon>
        <taxon>Fungi</taxon>
        <taxon>Dikarya</taxon>
        <taxon>Ascomycota</taxon>
        <taxon>Saccharomycotina</taxon>
        <taxon>Pichiomycetes</taxon>
        <taxon>Metschnikowiaceae</taxon>
        <taxon>Metschnikowia</taxon>
    </lineage>
</organism>
<dbReference type="AlphaFoldDB" id="A0A8H7LCU3"/>
<evidence type="ECO:0000313" key="2">
    <source>
        <dbReference type="EMBL" id="KAF8003749.1"/>
    </source>
</evidence>
<gene>
    <name evidence="2" type="ORF">HF325_001197</name>
</gene>
<accession>A0A8H7LCU3</accession>
<name>A0A8H7LCU3_9ASCO</name>
<protein>
    <recommendedName>
        <fullName evidence="4">EF-hand domain-containing protein</fullName>
    </recommendedName>
</protein>
<keyword evidence="3" id="KW-1185">Reference proteome</keyword>
<dbReference type="Proteomes" id="UP000649328">
    <property type="component" value="Unassembled WGS sequence"/>
</dbReference>
<evidence type="ECO:0000313" key="3">
    <source>
        <dbReference type="Proteomes" id="UP000649328"/>
    </source>
</evidence>
<comment type="caution">
    <text evidence="2">The sequence shown here is derived from an EMBL/GenBank/DDBJ whole genome shotgun (WGS) entry which is preliminary data.</text>
</comment>
<proteinExistence type="predicted"/>
<feature type="chain" id="PRO_5034003457" description="EF-hand domain-containing protein" evidence="1">
    <location>
        <begin position="22"/>
        <end position="232"/>
    </location>
</feature>
<evidence type="ECO:0008006" key="4">
    <source>
        <dbReference type="Google" id="ProtNLM"/>
    </source>
</evidence>
<evidence type="ECO:0000256" key="1">
    <source>
        <dbReference type="SAM" id="SignalP"/>
    </source>
</evidence>
<dbReference type="EMBL" id="JACBPP010000002">
    <property type="protein sequence ID" value="KAF8003749.1"/>
    <property type="molecule type" value="Genomic_DNA"/>
</dbReference>
<sequence>MRGFITVQCLTLSLICATTKAWQNDYDLTSHITTESLIELFGLNPNQTGSETKNEIDISPDLEHQLEKFIQKLLLFVLENAFANEEFDAAAVSLDNQLMRFVEKMDSDSDTYLSSKEIWHEFSFAKYAFQIMVESSENMKRFNYLGRPEEHLINYMSELRARLLVFFDTNGLPNKKNKIFSFKMNHYAGLTSFLVQSFDELPSVPIETRLAFTTQTEKVRDMLLRLEPKLVN</sequence>
<dbReference type="OrthoDB" id="10291334at2759"/>
<reference evidence="2" key="1">
    <citation type="submission" date="2020-10" db="EMBL/GenBank/DDBJ databases">
        <title>The Whole-Genome Sequence of Metschnikowia persimmonesis, a Novel Endophytic Yeast Species Isolated from Medicinal Plant Diospyros kaki Thumb.</title>
        <authorList>
            <person name="Rahmat E."/>
            <person name="Kang Y."/>
        </authorList>
    </citation>
    <scope>NUCLEOTIDE SEQUENCE</scope>
    <source>
        <strain evidence="2">KIOM G15050</strain>
    </source>
</reference>
<feature type="signal peptide" evidence="1">
    <location>
        <begin position="1"/>
        <end position="21"/>
    </location>
</feature>
<keyword evidence="1" id="KW-0732">Signal</keyword>